<evidence type="ECO:0000256" key="1">
    <source>
        <dbReference type="SAM" id="MobiDB-lite"/>
    </source>
</evidence>
<feature type="transmembrane region" description="Helical" evidence="2">
    <location>
        <begin position="387"/>
        <end position="409"/>
    </location>
</feature>
<feature type="compositionally biased region" description="Low complexity" evidence="1">
    <location>
        <begin position="120"/>
        <end position="133"/>
    </location>
</feature>
<accession>M8BS80</accession>
<sequence length="771" mass="85683">MSRGSAWAARRERAVASVEELEQRLLAEWTDHGFRARTEWEDNRARRRAEFGVCITAIAAQVASDVSAVVASEVSAAVAAALQAARAGHHEYLDHAPTTTSTPTVSMADDNPSVPDASIVVSTQRSTSASAQSPTFSLPGRPPTTAPAATSASSKVTVDTVPEPCFLDLEPSLELVTTPPKCSTEGLNGDPLVMPEQQDHYKEYANSVQDASIPCVLPVIVVFCLPILPWDGNSMRLPSDQLYGQKSNIRLPEHDMHGGILTACGSTVFQCNVHLGTIHGSFGIDKLQSGISIKACCPQLKPEPYEVTCCSAISLALHATSYSSEICVQVLAEKRKLSCELFQPRMFWPYKQIIGTLGMLSSGEDFEVGTYFAFEMHNCLPSYQGTWFSFMTVLFAIPQFGVGGIFFLIMNNSSGKRHGLAENSQRPSAEFGTLTSQFIQCTFKLHQLKIAWIPDWDYLKNSSVKIKELLLPYTGEEILQVSSIVIYYYVVGIAACCKLGTKFRSADAFLSELHKLKFIDACFSPSVAILVLLFDRINWEELQPPTDTTEKGLSGAFPLPVQTYGFGMSSTRGRAKIHCERIVSGQVHYSYELSVPDNLYLKILVDFPTLELVSCKLPQESRPIWEPVSSEGVTSMVAFEFFAYVTISSSRSLEFCQRKFSWDPSIWALLCLFGLLIQAKTAGRRNIADPAYYRIHCLDHAYYFNQVHVNQHYYLDDFCDQMNLSDDYFLEQVGIVWYLNLAKFRLNYGTHCDLGEIMKHQVPWSFAMASA</sequence>
<evidence type="ECO:0000256" key="2">
    <source>
        <dbReference type="SAM" id="Phobius"/>
    </source>
</evidence>
<dbReference type="EnsemblPlants" id="EMT27840">
    <property type="protein sequence ID" value="EMT27840"/>
    <property type="gene ID" value="F775_00410"/>
</dbReference>
<keyword evidence="2" id="KW-1133">Transmembrane helix</keyword>
<name>M8BS80_AEGTA</name>
<keyword evidence="2" id="KW-0812">Transmembrane</keyword>
<organism evidence="3">
    <name type="scientific">Aegilops tauschii</name>
    <name type="common">Tausch's goatgrass</name>
    <name type="synonym">Aegilops squarrosa</name>
    <dbReference type="NCBI Taxonomy" id="37682"/>
    <lineage>
        <taxon>Eukaryota</taxon>
        <taxon>Viridiplantae</taxon>
        <taxon>Streptophyta</taxon>
        <taxon>Embryophyta</taxon>
        <taxon>Tracheophyta</taxon>
        <taxon>Spermatophyta</taxon>
        <taxon>Magnoliopsida</taxon>
        <taxon>Liliopsida</taxon>
        <taxon>Poales</taxon>
        <taxon>Poaceae</taxon>
        <taxon>BOP clade</taxon>
        <taxon>Pooideae</taxon>
        <taxon>Triticodae</taxon>
        <taxon>Triticeae</taxon>
        <taxon>Triticinae</taxon>
        <taxon>Aegilops</taxon>
    </lineage>
</organism>
<dbReference type="AlphaFoldDB" id="M8BS80"/>
<evidence type="ECO:0000313" key="3">
    <source>
        <dbReference type="EnsemblPlants" id="EMT27840"/>
    </source>
</evidence>
<feature type="region of interest" description="Disordered" evidence="1">
    <location>
        <begin position="94"/>
        <end position="154"/>
    </location>
</feature>
<reference evidence="3" key="1">
    <citation type="submission" date="2015-06" db="UniProtKB">
        <authorList>
            <consortium name="EnsemblPlants"/>
        </authorList>
    </citation>
    <scope>IDENTIFICATION</scope>
</reference>
<protein>
    <submittedName>
        <fullName evidence="3">Uncharacterized protein</fullName>
    </submittedName>
</protein>
<proteinExistence type="predicted"/>
<keyword evidence="2" id="KW-0472">Membrane</keyword>